<accession>A0A1H8NF15</accession>
<dbReference type="AlphaFoldDB" id="A0A1H8NF15"/>
<dbReference type="Pfam" id="PF25967">
    <property type="entry name" value="RND-MFP_C"/>
    <property type="match status" value="1"/>
</dbReference>
<dbReference type="Gene3D" id="2.40.420.20">
    <property type="match status" value="1"/>
</dbReference>
<dbReference type="Proteomes" id="UP000183898">
    <property type="component" value="Unassembled WGS sequence"/>
</dbReference>
<evidence type="ECO:0000313" key="2">
    <source>
        <dbReference type="EMBL" id="SEO28039.1"/>
    </source>
</evidence>
<evidence type="ECO:0000313" key="3">
    <source>
        <dbReference type="Proteomes" id="UP000183898"/>
    </source>
</evidence>
<dbReference type="InterPro" id="IPR058627">
    <property type="entry name" value="MdtA-like_C"/>
</dbReference>
<proteinExistence type="predicted"/>
<name>A0A1H8NF15_9PROT</name>
<feature type="domain" description="Multidrug resistance protein MdtA-like C-terminal permuted SH3" evidence="1">
    <location>
        <begin position="6"/>
        <end position="38"/>
    </location>
</feature>
<gene>
    <name evidence="2" type="ORF">SAMN05216404_11618</name>
</gene>
<sequence length="56" mass="6332">MGNHHYQKRPVKVGPRLKDRAVIHEGLNPGEHVVIEGALLLRAEQGSALQKRQDQR</sequence>
<organism evidence="2 3">
    <name type="scientific">Nitrosospira multiformis</name>
    <dbReference type="NCBI Taxonomy" id="1231"/>
    <lineage>
        <taxon>Bacteria</taxon>
        <taxon>Pseudomonadati</taxon>
        <taxon>Pseudomonadota</taxon>
        <taxon>Betaproteobacteria</taxon>
        <taxon>Nitrosomonadales</taxon>
        <taxon>Nitrosomonadaceae</taxon>
        <taxon>Nitrosospira</taxon>
    </lineage>
</organism>
<reference evidence="2 3" key="1">
    <citation type="submission" date="2016-10" db="EMBL/GenBank/DDBJ databases">
        <authorList>
            <person name="de Groot N.N."/>
        </authorList>
    </citation>
    <scope>NUCLEOTIDE SEQUENCE [LARGE SCALE GENOMIC DNA]</scope>
    <source>
        <strain evidence="2 3">Nl18</strain>
    </source>
</reference>
<protein>
    <submittedName>
        <fullName evidence="2">Membrane fusion protein, cobalt-zinc-cadmium efflux system</fullName>
    </submittedName>
</protein>
<dbReference type="EMBL" id="FOCT01000016">
    <property type="protein sequence ID" value="SEO28039.1"/>
    <property type="molecule type" value="Genomic_DNA"/>
</dbReference>
<evidence type="ECO:0000259" key="1">
    <source>
        <dbReference type="Pfam" id="PF25967"/>
    </source>
</evidence>